<reference evidence="9" key="2">
    <citation type="submission" date="2020-09" db="EMBL/GenBank/DDBJ databases">
        <authorList>
            <person name="Sun Q."/>
            <person name="Zhou Y."/>
        </authorList>
    </citation>
    <scope>NUCLEOTIDE SEQUENCE</scope>
    <source>
        <strain evidence="9">CGMCC 1.6333</strain>
    </source>
</reference>
<evidence type="ECO:0000256" key="4">
    <source>
        <dbReference type="ARBA" id="ARBA00022544"/>
    </source>
</evidence>
<feature type="transmembrane region" description="Helical" evidence="8">
    <location>
        <begin position="187"/>
        <end position="210"/>
    </location>
</feature>
<sequence length="367" mass="41613">MKNNLSFSSTEIAITIITTILGVSLLTLPKNLAVTLGSSDGWVSILISGMAILLLATIYIKYVQNYFSSMSLLEVLEQTRVGSFFSKVFCVFLVIYFILLISILIRYLGIIIKLYLIPQTPSEIIIGLAVLVIAYMASKGVQGVVYLNLIFFPITFIVLFLMVILNINNFNFSYLQPFFAGGIKPIVIGIKETSLSFLGIELIFFLMAYIKKDKIELKKINLSIIMVTFVYTIITLFTYGIFTVDTTKTLLFPTVEMAKEIQLEVGVFERLESFLITIWSLTMFNTFSVFFILLLDVIKNHLVKNKSFNITPVLIALIFWISFIPKNVNELGNFSNWVSQSGGVLIIVLFLFSIIQTYIIKSRQRRN</sequence>
<evidence type="ECO:0000256" key="8">
    <source>
        <dbReference type="SAM" id="Phobius"/>
    </source>
</evidence>
<dbReference type="PANTHER" id="PTHR34975:SF2">
    <property type="entry name" value="SPORE GERMINATION PROTEIN A2"/>
    <property type="match status" value="1"/>
</dbReference>
<feature type="transmembrane region" description="Helical" evidence="8">
    <location>
        <begin position="144"/>
        <end position="167"/>
    </location>
</feature>
<evidence type="ECO:0000256" key="3">
    <source>
        <dbReference type="ARBA" id="ARBA00022448"/>
    </source>
</evidence>
<dbReference type="Pfam" id="PF03845">
    <property type="entry name" value="Spore_permease"/>
    <property type="match status" value="1"/>
</dbReference>
<feature type="transmembrane region" description="Helical" evidence="8">
    <location>
        <begin position="41"/>
        <end position="63"/>
    </location>
</feature>
<feature type="transmembrane region" description="Helical" evidence="8">
    <location>
        <begin position="337"/>
        <end position="360"/>
    </location>
</feature>
<dbReference type="PANTHER" id="PTHR34975">
    <property type="entry name" value="SPORE GERMINATION PROTEIN A2"/>
    <property type="match status" value="1"/>
</dbReference>
<feature type="transmembrane region" description="Helical" evidence="8">
    <location>
        <begin position="222"/>
        <end position="242"/>
    </location>
</feature>
<feature type="transmembrane region" description="Helical" evidence="8">
    <location>
        <begin position="307"/>
        <end position="325"/>
    </location>
</feature>
<keyword evidence="5 8" id="KW-0812">Transmembrane</keyword>
<dbReference type="InterPro" id="IPR004761">
    <property type="entry name" value="Spore_GerAB"/>
</dbReference>
<protein>
    <submittedName>
        <fullName evidence="9">Spore germination protein YndE</fullName>
    </submittedName>
</protein>
<keyword evidence="6 8" id="KW-1133">Transmembrane helix</keyword>
<reference evidence="9" key="1">
    <citation type="journal article" date="2014" name="Int. J. Syst. Evol. Microbiol.">
        <title>Complete genome sequence of Corynebacterium casei LMG S-19264T (=DSM 44701T), isolated from a smear-ripened cheese.</title>
        <authorList>
            <consortium name="US DOE Joint Genome Institute (JGI-PGF)"/>
            <person name="Walter F."/>
            <person name="Albersmeier A."/>
            <person name="Kalinowski J."/>
            <person name="Ruckert C."/>
        </authorList>
    </citation>
    <scope>NUCLEOTIDE SEQUENCE</scope>
    <source>
        <strain evidence="9">CGMCC 1.6333</strain>
    </source>
</reference>
<name>A0A917TIF2_9BACI</name>
<evidence type="ECO:0000313" key="9">
    <source>
        <dbReference type="EMBL" id="GGM23729.1"/>
    </source>
</evidence>
<comment type="caution">
    <text evidence="9">The sequence shown here is derived from an EMBL/GenBank/DDBJ whole genome shotgun (WGS) entry which is preliminary data.</text>
</comment>
<evidence type="ECO:0000256" key="7">
    <source>
        <dbReference type="ARBA" id="ARBA00023136"/>
    </source>
</evidence>
<feature type="transmembrane region" description="Helical" evidence="8">
    <location>
        <begin position="274"/>
        <end position="295"/>
    </location>
</feature>
<comment type="subcellular location">
    <subcellularLocation>
        <location evidence="1">Membrane</location>
        <topology evidence="1">Multi-pass membrane protein</topology>
    </subcellularLocation>
</comment>
<dbReference type="GO" id="GO:0009847">
    <property type="term" value="P:spore germination"/>
    <property type="evidence" value="ECO:0007669"/>
    <property type="project" value="InterPro"/>
</dbReference>
<keyword evidence="7 8" id="KW-0472">Membrane</keyword>
<evidence type="ECO:0000313" key="10">
    <source>
        <dbReference type="Proteomes" id="UP000618460"/>
    </source>
</evidence>
<organism evidence="9 10">
    <name type="scientific">Paraliobacillus quinghaiensis</name>
    <dbReference type="NCBI Taxonomy" id="470815"/>
    <lineage>
        <taxon>Bacteria</taxon>
        <taxon>Bacillati</taxon>
        <taxon>Bacillota</taxon>
        <taxon>Bacilli</taxon>
        <taxon>Bacillales</taxon>
        <taxon>Bacillaceae</taxon>
        <taxon>Paraliobacillus</taxon>
    </lineage>
</organism>
<keyword evidence="4" id="KW-0309">Germination</keyword>
<keyword evidence="3" id="KW-0813">Transport</keyword>
<gene>
    <name evidence="9" type="primary">yndE</name>
    <name evidence="9" type="ORF">GCM10011351_06910</name>
</gene>
<evidence type="ECO:0000256" key="6">
    <source>
        <dbReference type="ARBA" id="ARBA00022989"/>
    </source>
</evidence>
<dbReference type="Gene3D" id="1.20.1740.10">
    <property type="entry name" value="Amino acid/polyamine transporter I"/>
    <property type="match status" value="1"/>
</dbReference>
<dbReference type="EMBL" id="BMLG01000001">
    <property type="protein sequence ID" value="GGM23729.1"/>
    <property type="molecule type" value="Genomic_DNA"/>
</dbReference>
<proteinExistence type="inferred from homology"/>
<dbReference type="AlphaFoldDB" id="A0A917TIF2"/>
<keyword evidence="10" id="KW-1185">Reference proteome</keyword>
<feature type="transmembrane region" description="Helical" evidence="8">
    <location>
        <begin position="84"/>
        <end position="108"/>
    </location>
</feature>
<dbReference type="RefSeq" id="WP_162879103.1">
    <property type="nucleotide sequence ID" value="NZ_BMLG01000001.1"/>
</dbReference>
<comment type="similarity">
    <text evidence="2">Belongs to the amino acid-polyamine-organocation (APC) superfamily. Spore germination protein (SGP) (TC 2.A.3.9) family.</text>
</comment>
<feature type="transmembrane region" description="Helical" evidence="8">
    <location>
        <begin position="12"/>
        <end position="29"/>
    </location>
</feature>
<evidence type="ECO:0000256" key="1">
    <source>
        <dbReference type="ARBA" id="ARBA00004141"/>
    </source>
</evidence>
<dbReference type="GO" id="GO:0016020">
    <property type="term" value="C:membrane"/>
    <property type="evidence" value="ECO:0007669"/>
    <property type="project" value="UniProtKB-SubCell"/>
</dbReference>
<dbReference type="Proteomes" id="UP000618460">
    <property type="component" value="Unassembled WGS sequence"/>
</dbReference>
<accession>A0A917TIF2</accession>
<feature type="transmembrane region" description="Helical" evidence="8">
    <location>
        <begin position="114"/>
        <end position="137"/>
    </location>
</feature>
<evidence type="ECO:0000256" key="2">
    <source>
        <dbReference type="ARBA" id="ARBA00007998"/>
    </source>
</evidence>
<evidence type="ECO:0000256" key="5">
    <source>
        <dbReference type="ARBA" id="ARBA00022692"/>
    </source>
</evidence>
<dbReference type="NCBIfam" id="TIGR00912">
    <property type="entry name" value="2A0309"/>
    <property type="match status" value="1"/>
</dbReference>